<dbReference type="SUPFAM" id="SSF52172">
    <property type="entry name" value="CheY-like"/>
    <property type="match status" value="1"/>
</dbReference>
<protein>
    <recommendedName>
        <fullName evidence="10">Transcriptional regulatory protein</fullName>
    </recommendedName>
</protein>
<dbReference type="PROSITE" id="PS50110">
    <property type="entry name" value="RESPONSE_REGULATORY"/>
    <property type="match status" value="1"/>
</dbReference>
<keyword evidence="3 11" id="KW-0597">Phosphoprotein</keyword>
<organism evidence="13 14">
    <name type="scientific">Bianquea renquensis</name>
    <dbReference type="NCBI Taxonomy" id="2763661"/>
    <lineage>
        <taxon>Bacteria</taxon>
        <taxon>Bacillati</taxon>
        <taxon>Bacillota</taxon>
        <taxon>Clostridia</taxon>
        <taxon>Eubacteriales</taxon>
        <taxon>Bianqueaceae</taxon>
        <taxon>Bianquea</taxon>
    </lineage>
</organism>
<dbReference type="InterPro" id="IPR048714">
    <property type="entry name" value="DpiA-like_HTH"/>
</dbReference>
<evidence type="ECO:0000256" key="9">
    <source>
        <dbReference type="ARBA" id="ARBA00024867"/>
    </source>
</evidence>
<keyword evidence="8 10" id="KW-0804">Transcription</keyword>
<evidence type="ECO:0000256" key="1">
    <source>
        <dbReference type="ARBA" id="ARBA00004496"/>
    </source>
</evidence>
<dbReference type="SMART" id="SM00448">
    <property type="entry name" value="REC"/>
    <property type="match status" value="1"/>
</dbReference>
<dbReference type="EMBL" id="JACRSQ010000002">
    <property type="protein sequence ID" value="MBC8542271.1"/>
    <property type="molecule type" value="Genomic_DNA"/>
</dbReference>
<dbReference type="GO" id="GO:0003700">
    <property type="term" value="F:DNA-binding transcription factor activity"/>
    <property type="evidence" value="ECO:0007669"/>
    <property type="project" value="InterPro"/>
</dbReference>
<keyword evidence="14" id="KW-1185">Reference proteome</keyword>
<dbReference type="InterPro" id="IPR051271">
    <property type="entry name" value="2C-system_Tx_regulators"/>
</dbReference>
<dbReference type="InterPro" id="IPR001789">
    <property type="entry name" value="Sig_transdc_resp-reg_receiver"/>
</dbReference>
<evidence type="ECO:0000256" key="7">
    <source>
        <dbReference type="ARBA" id="ARBA00023159"/>
    </source>
</evidence>
<evidence type="ECO:0000256" key="4">
    <source>
        <dbReference type="ARBA" id="ARBA00023012"/>
    </source>
</evidence>
<dbReference type="PIRSF" id="PIRSF006171">
    <property type="entry name" value="RR_citrat_malat"/>
    <property type="match status" value="1"/>
</dbReference>
<dbReference type="PANTHER" id="PTHR45526:SF1">
    <property type="entry name" value="TRANSCRIPTIONAL REGULATORY PROTEIN DCUR-RELATED"/>
    <property type="match status" value="1"/>
</dbReference>
<keyword evidence="6 10" id="KW-0238">DNA-binding</keyword>
<dbReference type="SUPFAM" id="SSF46785">
    <property type="entry name" value="Winged helix' DNA-binding domain"/>
    <property type="match status" value="1"/>
</dbReference>
<dbReference type="GO" id="GO:0005737">
    <property type="term" value="C:cytoplasm"/>
    <property type="evidence" value="ECO:0007669"/>
    <property type="project" value="UniProtKB-SubCell"/>
</dbReference>
<dbReference type="Gene3D" id="1.10.10.10">
    <property type="entry name" value="Winged helix-like DNA-binding domain superfamily/Winged helix DNA-binding domain"/>
    <property type="match status" value="1"/>
</dbReference>
<evidence type="ECO:0000259" key="12">
    <source>
        <dbReference type="PROSITE" id="PS50110"/>
    </source>
</evidence>
<evidence type="ECO:0000256" key="11">
    <source>
        <dbReference type="PROSITE-ProRule" id="PRU00169"/>
    </source>
</evidence>
<evidence type="ECO:0000313" key="14">
    <source>
        <dbReference type="Proteomes" id="UP000657006"/>
    </source>
</evidence>
<keyword evidence="4 10" id="KW-0902">Two-component regulatory system</keyword>
<sequence>MITVLILEADPMVRSILEDFLSKMEGFDLTDSVASISEAKDSLEEEIPDIIISDLHFQDGDVLDWIAQLRGENVPLDFIPVTADKNYATFMKSMYLGAVDYILKPFTFLRFKEGLFRYRVRKDFISPDHPLEQRVLDEFFFAENVLKGGAPVTDETKNFSKHTYDMIYQYVKERSDKNFTAQEVADALGVSRITARRYLELLEKEKVLEVELQYGKVGRPKNKYRFRRAE</sequence>
<feature type="domain" description="Response regulatory" evidence="12">
    <location>
        <begin position="3"/>
        <end position="119"/>
    </location>
</feature>
<accession>A0A926I0T8</accession>
<evidence type="ECO:0000256" key="2">
    <source>
        <dbReference type="ARBA" id="ARBA00022490"/>
    </source>
</evidence>
<keyword evidence="7 10" id="KW-0010">Activator</keyword>
<dbReference type="InterPro" id="IPR036388">
    <property type="entry name" value="WH-like_DNA-bd_sf"/>
</dbReference>
<dbReference type="AlphaFoldDB" id="A0A926I0T8"/>
<dbReference type="Pfam" id="PF20714">
    <property type="entry name" value="HTH_64"/>
    <property type="match status" value="1"/>
</dbReference>
<dbReference type="GO" id="GO:0003677">
    <property type="term" value="F:DNA binding"/>
    <property type="evidence" value="ECO:0007669"/>
    <property type="project" value="UniProtKB-KW"/>
</dbReference>
<dbReference type="InterPro" id="IPR011006">
    <property type="entry name" value="CheY-like_superfamily"/>
</dbReference>
<comment type="caution">
    <text evidence="13">The sequence shown here is derived from an EMBL/GenBank/DDBJ whole genome shotgun (WGS) entry which is preliminary data.</text>
</comment>
<dbReference type="Gene3D" id="3.40.50.2300">
    <property type="match status" value="1"/>
</dbReference>
<feature type="modified residue" description="4-aspartylphosphate" evidence="11">
    <location>
        <position position="54"/>
    </location>
</feature>
<evidence type="ECO:0000313" key="13">
    <source>
        <dbReference type="EMBL" id="MBC8542271.1"/>
    </source>
</evidence>
<dbReference type="RefSeq" id="WP_177717887.1">
    <property type="nucleotide sequence ID" value="NZ_JACRSQ010000002.1"/>
</dbReference>
<evidence type="ECO:0000256" key="8">
    <source>
        <dbReference type="ARBA" id="ARBA00023163"/>
    </source>
</evidence>
<comment type="function">
    <text evidence="9">May play the central regulatory role in sporulation. It may be an element of the effector pathway responsible for the activation of sporulation genes in response to nutritional stress. Spo0A may act in concert with spo0H (a sigma factor) to control the expression of some genes that are critical to the sporulation process.</text>
</comment>
<name>A0A926I0T8_9FIRM</name>
<keyword evidence="5 10" id="KW-0805">Transcription regulation</keyword>
<dbReference type="PANTHER" id="PTHR45526">
    <property type="entry name" value="TRANSCRIPTIONAL REGULATORY PROTEIN DPIA"/>
    <property type="match status" value="1"/>
</dbReference>
<dbReference type="Pfam" id="PF00072">
    <property type="entry name" value="Response_reg"/>
    <property type="match status" value="1"/>
</dbReference>
<proteinExistence type="predicted"/>
<evidence type="ECO:0000256" key="6">
    <source>
        <dbReference type="ARBA" id="ARBA00023125"/>
    </source>
</evidence>
<evidence type="ECO:0000256" key="5">
    <source>
        <dbReference type="ARBA" id="ARBA00023015"/>
    </source>
</evidence>
<keyword evidence="2 10" id="KW-0963">Cytoplasm</keyword>
<dbReference type="Proteomes" id="UP000657006">
    <property type="component" value="Unassembled WGS sequence"/>
</dbReference>
<dbReference type="InterPro" id="IPR024187">
    <property type="entry name" value="Sig_transdc_resp-reg_cit/mal"/>
</dbReference>
<dbReference type="GO" id="GO:0000156">
    <property type="term" value="F:phosphorelay response regulator activity"/>
    <property type="evidence" value="ECO:0007669"/>
    <property type="project" value="TreeGrafter"/>
</dbReference>
<comment type="subcellular location">
    <subcellularLocation>
        <location evidence="1 10">Cytoplasm</location>
    </subcellularLocation>
</comment>
<evidence type="ECO:0000256" key="3">
    <source>
        <dbReference type="ARBA" id="ARBA00022553"/>
    </source>
</evidence>
<evidence type="ECO:0000256" key="10">
    <source>
        <dbReference type="PIRNR" id="PIRNR006171"/>
    </source>
</evidence>
<dbReference type="InterPro" id="IPR036390">
    <property type="entry name" value="WH_DNA-bd_sf"/>
</dbReference>
<reference evidence="13" key="1">
    <citation type="submission" date="2020-08" db="EMBL/GenBank/DDBJ databases">
        <title>Genome public.</title>
        <authorList>
            <person name="Liu C."/>
            <person name="Sun Q."/>
        </authorList>
    </citation>
    <scope>NUCLEOTIDE SEQUENCE</scope>
    <source>
        <strain evidence="13">NSJ-32</strain>
    </source>
</reference>
<gene>
    <name evidence="13" type="ORF">H8730_01720</name>
</gene>